<organism evidence="1 2">
    <name type="scientific">Astyanax mexicanus</name>
    <name type="common">Blind cave fish</name>
    <name type="synonym">Astyanax fasciatus mexicanus</name>
    <dbReference type="NCBI Taxonomy" id="7994"/>
    <lineage>
        <taxon>Eukaryota</taxon>
        <taxon>Metazoa</taxon>
        <taxon>Chordata</taxon>
        <taxon>Craniata</taxon>
        <taxon>Vertebrata</taxon>
        <taxon>Euteleostomi</taxon>
        <taxon>Actinopterygii</taxon>
        <taxon>Neopterygii</taxon>
        <taxon>Teleostei</taxon>
        <taxon>Ostariophysi</taxon>
        <taxon>Characiformes</taxon>
        <taxon>Characoidei</taxon>
        <taxon>Acestrorhamphidae</taxon>
        <taxon>Acestrorhamphinae</taxon>
        <taxon>Astyanax</taxon>
    </lineage>
</organism>
<dbReference type="Proteomes" id="UP000018467">
    <property type="component" value="Unassembled WGS sequence"/>
</dbReference>
<name>A0A3B1JHB1_ASTMX</name>
<proteinExistence type="predicted"/>
<sequence length="41" mass="4823">MAEMGVYKLDTGQNFPSNCFPIRSFFHRSKEAGHWLVAHRR</sequence>
<dbReference type="STRING" id="7994.ENSAMXP00000041096"/>
<reference evidence="2" key="2">
    <citation type="journal article" date="2014" name="Nat. Commun.">
        <title>The cavefish genome reveals candidate genes for eye loss.</title>
        <authorList>
            <person name="McGaugh S.E."/>
            <person name="Gross J.B."/>
            <person name="Aken B."/>
            <person name="Blin M."/>
            <person name="Borowsky R."/>
            <person name="Chalopin D."/>
            <person name="Hinaux H."/>
            <person name="Jeffery W.R."/>
            <person name="Keene A."/>
            <person name="Ma L."/>
            <person name="Minx P."/>
            <person name="Murphy D."/>
            <person name="O'Quin K.E."/>
            <person name="Retaux S."/>
            <person name="Rohner N."/>
            <person name="Searle S.M."/>
            <person name="Stahl B.A."/>
            <person name="Tabin C."/>
            <person name="Volff J.N."/>
            <person name="Yoshizawa M."/>
            <person name="Warren W.C."/>
        </authorList>
    </citation>
    <scope>NUCLEOTIDE SEQUENCE [LARGE SCALE GENOMIC DNA]</scope>
    <source>
        <strain evidence="2">female</strain>
    </source>
</reference>
<evidence type="ECO:0000313" key="1">
    <source>
        <dbReference type="Ensembl" id="ENSAMXP00000041096.1"/>
    </source>
</evidence>
<dbReference type="InParanoid" id="A0A3B1JHB1"/>
<reference evidence="1" key="3">
    <citation type="submission" date="2025-08" db="UniProtKB">
        <authorList>
            <consortium name="Ensembl"/>
        </authorList>
    </citation>
    <scope>IDENTIFICATION</scope>
</reference>
<dbReference type="GeneTree" id="ENSGT00940000178035"/>
<protein>
    <submittedName>
        <fullName evidence="1">Uncharacterized protein</fullName>
    </submittedName>
</protein>
<dbReference type="Bgee" id="ENSAMXG00000030537">
    <property type="expression patterns" value="Expressed in head kidney and 7 other cell types or tissues"/>
</dbReference>
<dbReference type="Ensembl" id="ENSAMXT00000039823.1">
    <property type="protein sequence ID" value="ENSAMXP00000041096.1"/>
    <property type="gene ID" value="ENSAMXG00000030537.1"/>
</dbReference>
<reference evidence="1" key="4">
    <citation type="submission" date="2025-09" db="UniProtKB">
        <authorList>
            <consortium name="Ensembl"/>
        </authorList>
    </citation>
    <scope>IDENTIFICATION</scope>
</reference>
<keyword evidence="2" id="KW-1185">Reference proteome</keyword>
<accession>A0A3B1JHB1</accession>
<evidence type="ECO:0000313" key="2">
    <source>
        <dbReference type="Proteomes" id="UP000018467"/>
    </source>
</evidence>
<dbReference type="AlphaFoldDB" id="A0A3B1JHB1"/>
<reference evidence="2" key="1">
    <citation type="submission" date="2013-03" db="EMBL/GenBank/DDBJ databases">
        <authorList>
            <person name="Jeffery W."/>
            <person name="Warren W."/>
            <person name="Wilson R.K."/>
        </authorList>
    </citation>
    <scope>NUCLEOTIDE SEQUENCE</scope>
    <source>
        <strain evidence="2">female</strain>
    </source>
</reference>